<evidence type="ECO:0000313" key="3">
    <source>
        <dbReference type="Proteomes" id="UP001290455"/>
    </source>
</evidence>
<sequence>MLKFRGNLPRRGPLPFRYVFLLTFIFFIFSTAAGLWVINEGLKPTLVSYAESQTRKIASLVINKAINKKIANVMDINEIIRKDPETSLTIFDAEKINRVMGETSDLVLSHIKKAESGDLAALESITDIEIETDDSKSGNGIVYYVPMGQATNNALLGNLGPKIPVRFNAIGDIETNVETITKEIGINNIYVEVIIKLKVNVQIIIPFATKVTTYKQDIPVAIGILEGEVPQFYNGSGQGGTPSLELPVNQ</sequence>
<dbReference type="Pfam" id="PF09560">
    <property type="entry name" value="Spore_YunB"/>
    <property type="match status" value="1"/>
</dbReference>
<keyword evidence="1" id="KW-1133">Transmembrane helix</keyword>
<organism evidence="2 3">
    <name type="scientific">Robertmurraya mangrovi</name>
    <dbReference type="NCBI Taxonomy" id="3098077"/>
    <lineage>
        <taxon>Bacteria</taxon>
        <taxon>Bacillati</taxon>
        <taxon>Bacillota</taxon>
        <taxon>Bacilli</taxon>
        <taxon>Bacillales</taxon>
        <taxon>Bacillaceae</taxon>
        <taxon>Robertmurraya</taxon>
    </lineage>
</organism>
<feature type="transmembrane region" description="Helical" evidence="1">
    <location>
        <begin position="20"/>
        <end position="38"/>
    </location>
</feature>
<dbReference type="Proteomes" id="UP001290455">
    <property type="component" value="Unassembled WGS sequence"/>
</dbReference>
<dbReference type="EMBL" id="JAXOFX010000005">
    <property type="protein sequence ID" value="MDZ5472137.1"/>
    <property type="molecule type" value="Genomic_DNA"/>
</dbReference>
<dbReference type="PIRSF" id="PIRSF021383">
    <property type="entry name" value="YunB"/>
    <property type="match status" value="1"/>
</dbReference>
<comment type="caution">
    <text evidence="2">The sequence shown here is derived from an EMBL/GenBank/DDBJ whole genome shotgun (WGS) entry which is preliminary data.</text>
</comment>
<accession>A0ABU5IYE3</accession>
<proteinExistence type="predicted"/>
<keyword evidence="3" id="KW-1185">Reference proteome</keyword>
<keyword evidence="1" id="KW-0812">Transmembrane</keyword>
<evidence type="ECO:0000256" key="1">
    <source>
        <dbReference type="SAM" id="Phobius"/>
    </source>
</evidence>
<name>A0ABU5IYE3_9BACI</name>
<dbReference type="RefSeq" id="WP_322446435.1">
    <property type="nucleotide sequence ID" value="NZ_JAXOFX010000005.1"/>
</dbReference>
<protein>
    <submittedName>
        <fullName evidence="2">Sporulation protein YunB</fullName>
    </submittedName>
</protein>
<evidence type="ECO:0000313" key="2">
    <source>
        <dbReference type="EMBL" id="MDZ5472137.1"/>
    </source>
</evidence>
<dbReference type="InterPro" id="IPR014197">
    <property type="entry name" value="Sporulation_prot_YunB"/>
</dbReference>
<dbReference type="NCBIfam" id="TIGR02832">
    <property type="entry name" value="spo_yunB"/>
    <property type="match status" value="1"/>
</dbReference>
<keyword evidence="1" id="KW-0472">Membrane</keyword>
<reference evidence="2 3" key="1">
    <citation type="submission" date="2023-11" db="EMBL/GenBank/DDBJ databases">
        <title>Bacillus jintuensis, isolated from a mudflat on the Beibu Gulf coast.</title>
        <authorList>
            <person name="Li M."/>
        </authorList>
    </citation>
    <scope>NUCLEOTIDE SEQUENCE [LARGE SCALE GENOMIC DNA]</scope>
    <source>
        <strain evidence="2 3">31A1R</strain>
    </source>
</reference>
<gene>
    <name evidence="2" type="primary">yunB</name>
    <name evidence="2" type="ORF">SM124_10295</name>
</gene>